<reference evidence="3" key="1">
    <citation type="submission" date="2014-03" db="EMBL/GenBank/DDBJ databases">
        <authorList>
            <person name="Aksoy S."/>
            <person name="Warren W."/>
            <person name="Wilson R.K."/>
        </authorList>
    </citation>
    <scope>NUCLEOTIDE SEQUENCE [LARGE SCALE GENOMIC DNA]</scope>
    <source>
        <strain evidence="3">IAEA</strain>
    </source>
</reference>
<evidence type="ECO:0000256" key="1">
    <source>
        <dbReference type="SAM" id="Phobius"/>
    </source>
</evidence>
<keyword evidence="3" id="KW-1185">Reference proteome</keyword>
<protein>
    <submittedName>
        <fullName evidence="2">Uncharacterized protein</fullName>
    </submittedName>
</protein>
<organism evidence="2 3">
    <name type="scientific">Glossina brevipalpis</name>
    <dbReference type="NCBI Taxonomy" id="37001"/>
    <lineage>
        <taxon>Eukaryota</taxon>
        <taxon>Metazoa</taxon>
        <taxon>Ecdysozoa</taxon>
        <taxon>Arthropoda</taxon>
        <taxon>Hexapoda</taxon>
        <taxon>Insecta</taxon>
        <taxon>Pterygota</taxon>
        <taxon>Neoptera</taxon>
        <taxon>Endopterygota</taxon>
        <taxon>Diptera</taxon>
        <taxon>Brachycera</taxon>
        <taxon>Muscomorpha</taxon>
        <taxon>Hippoboscoidea</taxon>
        <taxon>Glossinidae</taxon>
        <taxon>Glossina</taxon>
    </lineage>
</organism>
<dbReference type="EnsemblMetazoa" id="GBRI014833-RA">
    <property type="protein sequence ID" value="GBRI014833-PA"/>
    <property type="gene ID" value="GBRI014833"/>
</dbReference>
<feature type="transmembrane region" description="Helical" evidence="1">
    <location>
        <begin position="66"/>
        <end position="88"/>
    </location>
</feature>
<feature type="transmembrane region" description="Helical" evidence="1">
    <location>
        <begin position="15"/>
        <end position="33"/>
    </location>
</feature>
<reference evidence="2" key="2">
    <citation type="submission" date="2020-05" db="UniProtKB">
        <authorList>
            <consortium name="EnsemblMetazoa"/>
        </authorList>
    </citation>
    <scope>IDENTIFICATION</scope>
    <source>
        <strain evidence="2">IAEA</strain>
    </source>
</reference>
<evidence type="ECO:0000313" key="3">
    <source>
        <dbReference type="Proteomes" id="UP000091820"/>
    </source>
</evidence>
<accession>A0A1A9WCT5</accession>
<keyword evidence="1" id="KW-0472">Membrane</keyword>
<dbReference type="AlphaFoldDB" id="A0A1A9WCT5"/>
<sequence length="154" mass="16885">MGTKLFVVDFYVWNFRLHAFGDLVVTLMTVSIIKISGFVTVVTVATLNLVIDNFVFVFVSSVGLRGVFLCTACILFGPFSVSMALFAIEVANLVVEKLTEPVAVIFVTVTSDGFPTVSAIDFLGLNIYVVAFACLREEGLYFAGNSPEMLTWRM</sequence>
<evidence type="ECO:0000313" key="2">
    <source>
        <dbReference type="EnsemblMetazoa" id="GBRI014833-PA"/>
    </source>
</evidence>
<dbReference type="VEuPathDB" id="VectorBase:GBRI014833"/>
<proteinExistence type="predicted"/>
<keyword evidence="1" id="KW-1133">Transmembrane helix</keyword>
<feature type="transmembrane region" description="Helical" evidence="1">
    <location>
        <begin position="38"/>
        <end position="60"/>
    </location>
</feature>
<dbReference type="Proteomes" id="UP000091820">
    <property type="component" value="Unassembled WGS sequence"/>
</dbReference>
<name>A0A1A9WCT5_9MUSC</name>
<keyword evidence="1" id="KW-0812">Transmembrane</keyword>